<name>A0A1F7IAF6_9BACT</name>
<dbReference type="Proteomes" id="UP000177698">
    <property type="component" value="Unassembled WGS sequence"/>
</dbReference>
<dbReference type="STRING" id="1802056.A2954_03025"/>
<evidence type="ECO:0000313" key="2">
    <source>
        <dbReference type="Proteomes" id="UP000177698"/>
    </source>
</evidence>
<dbReference type="AlphaFoldDB" id="A0A1F7IAF6"/>
<reference evidence="1 2" key="1">
    <citation type="journal article" date="2016" name="Nat. Commun.">
        <title>Thousands of microbial genomes shed light on interconnected biogeochemical processes in an aquifer system.</title>
        <authorList>
            <person name="Anantharaman K."/>
            <person name="Brown C.T."/>
            <person name="Hug L.A."/>
            <person name="Sharon I."/>
            <person name="Castelle C.J."/>
            <person name="Probst A.J."/>
            <person name="Thomas B.C."/>
            <person name="Singh A."/>
            <person name="Wilkins M.J."/>
            <person name="Karaoz U."/>
            <person name="Brodie E.L."/>
            <person name="Williams K.H."/>
            <person name="Hubbard S.S."/>
            <person name="Banfield J.F."/>
        </authorList>
    </citation>
    <scope>NUCLEOTIDE SEQUENCE [LARGE SCALE GENOMIC DNA]</scope>
</reference>
<sequence>MIDEFLHANRGGRRTPREARHDHWSGIKFFRGAPLPDQETLNRLIPTISVDNLREEKHVWRPEETVEAGRIFFGLETANNKRSGIEVIGEPQSGKGTILFGLSEICDILNIGYLFIDGHHQEVSGIEVADAIHKAERLRIPIFFDSTDYLFLKSRSTGRSISQQFQDERVPVIMNAINNASVPIAITRHDDQWAEEFLNLDLRDKNNAVLETFQTYTLPAQLQSDASRHRFLLDGGLPETIASYLLGIKFHNLSESALASLINDIYYPTIPTEKDYEIEINKILTGLRTFAVLKDLVRGEKNHTINCVEKILDANKSEDIRILAIKELAWLILNLYEKSLKLTQIRRKKVKI</sequence>
<proteinExistence type="predicted"/>
<protein>
    <recommendedName>
        <fullName evidence="3">ATPase AAA-type core domain-containing protein</fullName>
    </recommendedName>
</protein>
<evidence type="ECO:0000313" key="1">
    <source>
        <dbReference type="EMBL" id="OGK40350.1"/>
    </source>
</evidence>
<accession>A0A1F7IAF6</accession>
<evidence type="ECO:0008006" key="3">
    <source>
        <dbReference type="Google" id="ProtNLM"/>
    </source>
</evidence>
<gene>
    <name evidence="1" type="ORF">A2954_03025</name>
</gene>
<organism evidence="1 2">
    <name type="scientific">Candidatus Roizmanbacteria bacterium RIFCSPLOWO2_01_FULL_37_12</name>
    <dbReference type="NCBI Taxonomy" id="1802056"/>
    <lineage>
        <taxon>Bacteria</taxon>
        <taxon>Candidatus Roizmaniibacteriota</taxon>
    </lineage>
</organism>
<dbReference type="EMBL" id="MGAG01000026">
    <property type="protein sequence ID" value="OGK40350.1"/>
    <property type="molecule type" value="Genomic_DNA"/>
</dbReference>
<comment type="caution">
    <text evidence="1">The sequence shown here is derived from an EMBL/GenBank/DDBJ whole genome shotgun (WGS) entry which is preliminary data.</text>
</comment>